<accession>A0A6J7N7Q9</accession>
<evidence type="ECO:0000256" key="1">
    <source>
        <dbReference type="SAM" id="MobiDB-lite"/>
    </source>
</evidence>
<name>A0A6J7N7Q9_9ZZZZ</name>
<dbReference type="AlphaFoldDB" id="A0A6J7N7Q9"/>
<sequence length="201" mass="21514">MREPGLEALAVLGSGRHASAAGGRDGQGDGDRAPEHVLHLGRLVEDLVHGDADEIHEHQVAHRSKAPGSSTDAEADDRLLGDRGVLDPLVAIGGEEAIEHVEDAAVAGDILADEEDVGVLGHDLVHALVEGLDIGEFARVHGDSFWLRRCRRRRGCRPGPDPDCSGRTRWRRLSPPGSATGWPRSRPASRGRARCRSPRAA</sequence>
<protein>
    <submittedName>
        <fullName evidence="2">Unannotated protein</fullName>
    </submittedName>
</protein>
<feature type="compositionally biased region" description="Basic residues" evidence="1">
    <location>
        <begin position="187"/>
        <end position="201"/>
    </location>
</feature>
<feature type="region of interest" description="Disordered" evidence="1">
    <location>
        <begin position="1"/>
        <end position="34"/>
    </location>
</feature>
<organism evidence="2">
    <name type="scientific">freshwater metagenome</name>
    <dbReference type="NCBI Taxonomy" id="449393"/>
    <lineage>
        <taxon>unclassified sequences</taxon>
        <taxon>metagenomes</taxon>
        <taxon>ecological metagenomes</taxon>
    </lineage>
</organism>
<evidence type="ECO:0000313" key="2">
    <source>
        <dbReference type="EMBL" id="CAB4989186.1"/>
    </source>
</evidence>
<feature type="region of interest" description="Disordered" evidence="1">
    <location>
        <begin position="156"/>
        <end position="201"/>
    </location>
</feature>
<gene>
    <name evidence="2" type="ORF">UFOPK3957_00916</name>
</gene>
<dbReference type="EMBL" id="CAFBOM010000143">
    <property type="protein sequence ID" value="CAB4989186.1"/>
    <property type="molecule type" value="Genomic_DNA"/>
</dbReference>
<feature type="compositionally biased region" description="Low complexity" evidence="1">
    <location>
        <begin position="13"/>
        <end position="22"/>
    </location>
</feature>
<reference evidence="2" key="1">
    <citation type="submission" date="2020-05" db="EMBL/GenBank/DDBJ databases">
        <authorList>
            <person name="Chiriac C."/>
            <person name="Salcher M."/>
            <person name="Ghai R."/>
            <person name="Kavagutti S V."/>
        </authorList>
    </citation>
    <scope>NUCLEOTIDE SEQUENCE</scope>
</reference>
<proteinExistence type="predicted"/>